<dbReference type="RefSeq" id="WP_343873303.1">
    <property type="nucleotide sequence ID" value="NZ_BAAAIX010000015.1"/>
</dbReference>
<sequence length="486" mass="52125">MPDLPARPMIAWQGLELQVTDDGALTHVRLAGSETDAIARLVVRFAPGWRQVGCELLADEIEQRFSCEGATAVVRQVLDDTWTLRVQISNQTANQITVPACWLELDTAWPARTWLAGAEGSISIDMGDPDGRLLTFTQLRGRSRFSEDCIWLTDLPVRLAPKGSPGAVYQVGWRADWLRDERMQAAALPAWWPERTVLAADDVVELHLPDAAVEAAGIGILEDDEATVLTAQPGVHIAQVHAGRGTTDMELAWVPPEREVVARAGERLLAADPRTLSAPQVFLLGRALAAEASGQEAAELLSQSVEELVARPGAAEPLAVAALADQVMRTAEPDMVDALAPLVRRLAPVPGATLAMLHANLALQLAGQPPAVPERTPGDGVRQPVGLAQVADAIRRTELLAMRPGGELPDEALRLAALLGAGLPGRTVDQVTRALVWAVTGALAENWCVPGGQDRWPVALGSARDLAKGRLLAEHCEDEALAWLQW</sequence>
<evidence type="ECO:0000313" key="1">
    <source>
        <dbReference type="EMBL" id="MFD1890289.1"/>
    </source>
</evidence>
<dbReference type="Proteomes" id="UP001597326">
    <property type="component" value="Unassembled WGS sequence"/>
</dbReference>
<reference evidence="2" key="1">
    <citation type="journal article" date="2019" name="Int. J. Syst. Evol. Microbiol.">
        <title>The Global Catalogue of Microorganisms (GCM) 10K type strain sequencing project: providing services to taxonomists for standard genome sequencing and annotation.</title>
        <authorList>
            <consortium name="The Broad Institute Genomics Platform"/>
            <consortium name="The Broad Institute Genome Sequencing Center for Infectious Disease"/>
            <person name="Wu L."/>
            <person name="Ma J."/>
        </authorList>
    </citation>
    <scope>NUCLEOTIDE SEQUENCE [LARGE SCALE GENOMIC DNA]</scope>
    <source>
        <strain evidence="2">CAIM 431</strain>
    </source>
</reference>
<protein>
    <submittedName>
        <fullName evidence="1">Uncharacterized protein</fullName>
    </submittedName>
</protein>
<name>A0ABW4RW60_9ACTN</name>
<dbReference type="EMBL" id="JBHUFZ010000018">
    <property type="protein sequence ID" value="MFD1890289.1"/>
    <property type="molecule type" value="Genomic_DNA"/>
</dbReference>
<organism evidence="1 2">
    <name type="scientific">Luteococcus peritonei</name>
    <dbReference type="NCBI Taxonomy" id="88874"/>
    <lineage>
        <taxon>Bacteria</taxon>
        <taxon>Bacillati</taxon>
        <taxon>Actinomycetota</taxon>
        <taxon>Actinomycetes</taxon>
        <taxon>Propionibacteriales</taxon>
        <taxon>Propionibacteriaceae</taxon>
        <taxon>Luteococcus</taxon>
    </lineage>
</organism>
<evidence type="ECO:0000313" key="2">
    <source>
        <dbReference type="Proteomes" id="UP001597326"/>
    </source>
</evidence>
<accession>A0ABW4RW60</accession>
<proteinExistence type="predicted"/>
<keyword evidence="2" id="KW-1185">Reference proteome</keyword>
<comment type="caution">
    <text evidence="1">The sequence shown here is derived from an EMBL/GenBank/DDBJ whole genome shotgun (WGS) entry which is preliminary data.</text>
</comment>
<gene>
    <name evidence="1" type="ORF">ACFSCS_08855</name>
</gene>